<accession>A0A7N0RGC3</accession>
<keyword evidence="3" id="KW-1134">Transmembrane beta strand</keyword>
<dbReference type="PANTHER" id="PTHR12815">
    <property type="entry name" value="SORTING AND ASSEMBLY MACHINERY SAMM50 PROTEIN FAMILY MEMBER"/>
    <property type="match status" value="1"/>
</dbReference>
<dbReference type="AlphaFoldDB" id="A0A7N0RGC3"/>
<proteinExistence type="inferred from homology"/>
<dbReference type="Gene3D" id="2.40.160.50">
    <property type="entry name" value="membrane protein fhac: a member of the omp85/tpsb transporter family"/>
    <property type="match status" value="1"/>
</dbReference>
<dbReference type="GO" id="GO:0005741">
    <property type="term" value="C:mitochondrial outer membrane"/>
    <property type="evidence" value="ECO:0007669"/>
    <property type="project" value="UniProtKB-SubCell"/>
</dbReference>
<keyword evidence="4" id="KW-0812">Transmembrane</keyword>
<feature type="region of interest" description="Disordered" evidence="8">
    <location>
        <begin position="1"/>
        <end position="22"/>
    </location>
</feature>
<dbReference type="InterPro" id="IPR000184">
    <property type="entry name" value="Bac_surfAg_D15"/>
</dbReference>
<evidence type="ECO:0000256" key="6">
    <source>
        <dbReference type="ARBA" id="ARBA00023136"/>
    </source>
</evidence>
<dbReference type="Proteomes" id="UP000594263">
    <property type="component" value="Unplaced"/>
</dbReference>
<evidence type="ECO:0008006" key="13">
    <source>
        <dbReference type="Google" id="ProtNLM"/>
    </source>
</evidence>
<evidence type="ECO:0000313" key="11">
    <source>
        <dbReference type="EnsemblPlants" id="Kaladp0010s0166.1.v1.1"/>
    </source>
</evidence>
<evidence type="ECO:0000256" key="2">
    <source>
        <dbReference type="ARBA" id="ARBA00010913"/>
    </source>
</evidence>
<evidence type="ECO:0000256" key="8">
    <source>
        <dbReference type="SAM" id="MobiDB-lite"/>
    </source>
</evidence>
<sequence>MDYEEEEEEVDGEEEVEQRPISREARLREEKRKLEALLRRWQTERVPMRVHDVVIKGNSKTKDSLIESEVDALRNATTLQEVFRIASIVNARLREMELFDAVEVTLDAGPPELPGTTNVIVEVVETQSPVTGSVGMYTKPGARTWSIEGALRFKNLFRYGDHWDGALAYGLDQTSELSAGVTLPRLKGFYSPVNARVSLLSQDWLKYSSYKEQVLGLTLGLFSSRNHDLSYNLAWRTLTDPSQMASRSIRRQLGETPLGDPPKDMLLSTTQIGGLSPDSRSLRFIRQEFDLRYALPLGVCNAALNLGISTGVVFPWGCGSLSTPSPVIERFFLGGNVSPVCSLGGPTALLGFKSRGLGLWEPRRRMSAKSDVESSETAGEDAVGGDLAVTSFADLSFDLPLKVLRDAGIHGHAFACAGNLTKLTENEYKRFSFKNLMDSCRTTIGFGVIVPTKLFRMEANFCHILRKDEHDQGKSGVQFCFSAPQ</sequence>
<reference evidence="11" key="1">
    <citation type="submission" date="2021-01" db="UniProtKB">
        <authorList>
            <consortium name="EnsemblPlants"/>
        </authorList>
    </citation>
    <scope>IDENTIFICATION</scope>
</reference>
<dbReference type="EnsemblPlants" id="Kaladp0010s0166.1.v1.1">
    <property type="protein sequence ID" value="Kaladp0010s0166.1.v1.1"/>
    <property type="gene ID" value="Kaladp0010s0166.v1.1"/>
</dbReference>
<comment type="subcellular location">
    <subcellularLocation>
        <location evidence="1">Mitochondrion outer membrane</location>
        <topology evidence="1">Multi-pass membrane protein</topology>
    </subcellularLocation>
    <subcellularLocation>
        <location evidence="7">Plastid</location>
        <location evidence="7">Chloroplast outer membrane</location>
    </subcellularLocation>
</comment>
<dbReference type="Gene3D" id="3.10.20.310">
    <property type="entry name" value="membrane protein fhac"/>
    <property type="match status" value="1"/>
</dbReference>
<evidence type="ECO:0000256" key="1">
    <source>
        <dbReference type="ARBA" id="ARBA00004374"/>
    </source>
</evidence>
<feature type="domain" description="Bacterial surface antigen (D15)" evidence="9">
    <location>
        <begin position="281"/>
        <end position="480"/>
    </location>
</feature>
<dbReference type="Gramene" id="Kaladp0010s0166.1.v1.1">
    <property type="protein sequence ID" value="Kaladp0010s0166.1.v1.1"/>
    <property type="gene ID" value="Kaladp0010s0166.v1.1"/>
</dbReference>
<keyword evidence="12" id="KW-1185">Reference proteome</keyword>
<dbReference type="PANTHER" id="PTHR12815:SF18">
    <property type="entry name" value="SORTING AND ASSEMBLY MACHINERY COMPONENT 50 HOMOLOG"/>
    <property type="match status" value="1"/>
</dbReference>
<name>A0A7N0RGC3_KALFE</name>
<feature type="compositionally biased region" description="Acidic residues" evidence="8">
    <location>
        <begin position="1"/>
        <end position="16"/>
    </location>
</feature>
<comment type="similarity">
    <text evidence="2">Belongs to the SAM50/omp85 family.</text>
</comment>
<keyword evidence="6" id="KW-0472">Membrane</keyword>
<evidence type="ECO:0000313" key="12">
    <source>
        <dbReference type="Proteomes" id="UP000594263"/>
    </source>
</evidence>
<keyword evidence="5" id="KW-1002">Plastid outer membrane</keyword>
<evidence type="ECO:0000256" key="5">
    <source>
        <dbReference type="ARBA" id="ARBA00022805"/>
    </source>
</evidence>
<dbReference type="InterPro" id="IPR039910">
    <property type="entry name" value="D15-like"/>
</dbReference>
<feature type="domain" description="POTRA" evidence="10">
    <location>
        <begin position="49"/>
        <end position="125"/>
    </location>
</feature>
<evidence type="ECO:0000256" key="7">
    <source>
        <dbReference type="ARBA" id="ARBA00024013"/>
    </source>
</evidence>
<organism evidence="11 12">
    <name type="scientific">Kalanchoe fedtschenkoi</name>
    <name type="common">Lavender scallops</name>
    <name type="synonym">South American air plant</name>
    <dbReference type="NCBI Taxonomy" id="63787"/>
    <lineage>
        <taxon>Eukaryota</taxon>
        <taxon>Viridiplantae</taxon>
        <taxon>Streptophyta</taxon>
        <taxon>Embryophyta</taxon>
        <taxon>Tracheophyta</taxon>
        <taxon>Spermatophyta</taxon>
        <taxon>Magnoliopsida</taxon>
        <taxon>eudicotyledons</taxon>
        <taxon>Gunneridae</taxon>
        <taxon>Pentapetalae</taxon>
        <taxon>Saxifragales</taxon>
        <taxon>Crassulaceae</taxon>
        <taxon>Kalanchoe</taxon>
    </lineage>
</organism>
<evidence type="ECO:0000259" key="9">
    <source>
        <dbReference type="Pfam" id="PF01103"/>
    </source>
</evidence>
<evidence type="ECO:0000256" key="3">
    <source>
        <dbReference type="ARBA" id="ARBA00022452"/>
    </source>
</evidence>
<keyword evidence="5" id="KW-0934">Plastid</keyword>
<evidence type="ECO:0000256" key="4">
    <source>
        <dbReference type="ARBA" id="ARBA00022692"/>
    </source>
</evidence>
<protein>
    <recommendedName>
        <fullName evidence="13">Bacterial surface antigen (D15) domain-containing protein</fullName>
    </recommendedName>
</protein>
<dbReference type="OMA" id="KHPVARF"/>
<dbReference type="InterPro" id="IPR010827">
    <property type="entry name" value="BamA/TamA_POTRA"/>
</dbReference>
<dbReference type="Pfam" id="PF01103">
    <property type="entry name" value="Omp85"/>
    <property type="match status" value="1"/>
</dbReference>
<dbReference type="GO" id="GO:0009707">
    <property type="term" value="C:chloroplast outer membrane"/>
    <property type="evidence" value="ECO:0007669"/>
    <property type="project" value="UniProtKB-SubCell"/>
</dbReference>
<dbReference type="FunFam" id="3.10.20.310:FF:000016">
    <property type="entry name" value="Outer membrane OMP85 family protein"/>
    <property type="match status" value="1"/>
</dbReference>
<evidence type="ECO:0000259" key="10">
    <source>
        <dbReference type="Pfam" id="PF07244"/>
    </source>
</evidence>
<dbReference type="Pfam" id="PF07244">
    <property type="entry name" value="POTRA"/>
    <property type="match status" value="1"/>
</dbReference>